<evidence type="ECO:0000313" key="2">
    <source>
        <dbReference type="EMBL" id="GAA1218482.1"/>
    </source>
</evidence>
<comment type="caution">
    <text evidence="2">The sequence shown here is derived from an EMBL/GenBank/DDBJ whole genome shotgun (WGS) entry which is preliminary data.</text>
</comment>
<feature type="signal peptide" evidence="1">
    <location>
        <begin position="1"/>
        <end position="31"/>
    </location>
</feature>
<accession>A0ABP4G9W4</accession>
<protein>
    <submittedName>
        <fullName evidence="2">Uncharacterized protein</fullName>
    </submittedName>
</protein>
<proteinExistence type="predicted"/>
<organism evidence="2 3">
    <name type="scientific">Kitasatospora nipponensis</name>
    <dbReference type="NCBI Taxonomy" id="258049"/>
    <lineage>
        <taxon>Bacteria</taxon>
        <taxon>Bacillati</taxon>
        <taxon>Actinomycetota</taxon>
        <taxon>Actinomycetes</taxon>
        <taxon>Kitasatosporales</taxon>
        <taxon>Streptomycetaceae</taxon>
        <taxon>Kitasatospora</taxon>
    </lineage>
</organism>
<gene>
    <name evidence="2" type="ORF">GCM10009665_05510</name>
</gene>
<dbReference type="Proteomes" id="UP001500037">
    <property type="component" value="Unassembled WGS sequence"/>
</dbReference>
<reference evidence="3" key="1">
    <citation type="journal article" date="2019" name="Int. J. Syst. Evol. Microbiol.">
        <title>The Global Catalogue of Microorganisms (GCM) 10K type strain sequencing project: providing services to taxonomists for standard genome sequencing and annotation.</title>
        <authorList>
            <consortium name="The Broad Institute Genomics Platform"/>
            <consortium name="The Broad Institute Genome Sequencing Center for Infectious Disease"/>
            <person name="Wu L."/>
            <person name="Ma J."/>
        </authorList>
    </citation>
    <scope>NUCLEOTIDE SEQUENCE [LARGE SCALE GENOMIC DNA]</scope>
    <source>
        <strain evidence="3">JCM 13004</strain>
    </source>
</reference>
<evidence type="ECO:0000256" key="1">
    <source>
        <dbReference type="SAM" id="SignalP"/>
    </source>
</evidence>
<keyword evidence="1" id="KW-0732">Signal</keyword>
<dbReference type="RefSeq" id="WP_344438618.1">
    <property type="nucleotide sequence ID" value="NZ_BAAALF010000005.1"/>
</dbReference>
<evidence type="ECO:0000313" key="3">
    <source>
        <dbReference type="Proteomes" id="UP001500037"/>
    </source>
</evidence>
<dbReference type="EMBL" id="BAAALF010000005">
    <property type="protein sequence ID" value="GAA1218482.1"/>
    <property type="molecule type" value="Genomic_DNA"/>
</dbReference>
<keyword evidence="3" id="KW-1185">Reference proteome</keyword>
<feature type="chain" id="PRO_5045478592" evidence="1">
    <location>
        <begin position="32"/>
        <end position="84"/>
    </location>
</feature>
<name>A0ABP4G9W4_9ACTN</name>
<sequence>MTLHARRAAATTLALTALFGLSTAAASTAQAAELTFRGVGLTLSQANQRADIAATEANIDPEQCDNVSGRTSDGRWVVILTCEL</sequence>